<comment type="caution">
    <text evidence="2">The sequence shown here is derived from an EMBL/GenBank/DDBJ whole genome shotgun (WGS) entry which is preliminary data.</text>
</comment>
<organism evidence="2 3">
    <name type="scientific">Clostridium cylindrosporum DSM 605</name>
    <dbReference type="NCBI Taxonomy" id="1121307"/>
    <lineage>
        <taxon>Bacteria</taxon>
        <taxon>Bacillati</taxon>
        <taxon>Bacillota</taxon>
        <taxon>Clostridia</taxon>
        <taxon>Eubacteriales</taxon>
        <taxon>Clostridiaceae</taxon>
        <taxon>Clostridium</taxon>
    </lineage>
</organism>
<dbReference type="InterPro" id="IPR022225">
    <property type="entry name" value="Phage_tail_fibre_N"/>
</dbReference>
<evidence type="ECO:0000313" key="2">
    <source>
        <dbReference type="EMBL" id="KMT23018.1"/>
    </source>
</evidence>
<dbReference type="EMBL" id="LFVU01000003">
    <property type="protein sequence ID" value="KMT23018.1"/>
    <property type="molecule type" value="Genomic_DNA"/>
</dbReference>
<dbReference type="OrthoDB" id="9810174at2"/>
<dbReference type="PANTHER" id="PTHR35191:SF1">
    <property type="entry name" value="PROPHAGE SIDE TAIL FIBER PROTEIN HOMOLOG STFQ-RELATED"/>
    <property type="match status" value="1"/>
</dbReference>
<dbReference type="Pfam" id="PF12571">
    <property type="entry name" value="Phage_tail_fib"/>
    <property type="match status" value="1"/>
</dbReference>
<feature type="domain" description="Phage tail fibre protein N-terminal" evidence="1">
    <location>
        <begin position="1"/>
        <end position="150"/>
    </location>
</feature>
<dbReference type="STRING" id="1121307.CLCY_7c00650"/>
<dbReference type="AlphaFoldDB" id="A0A0J8DFT2"/>
<protein>
    <submittedName>
        <fullName evidence="2">Phage tail-collar fiber protein</fullName>
    </submittedName>
</protein>
<reference evidence="2 3" key="1">
    <citation type="submission" date="2015-06" db="EMBL/GenBank/DDBJ databases">
        <title>Draft genome sequence of the purine-degrading Clostridium cylindrosporum HC-1 (DSM 605).</title>
        <authorList>
            <person name="Poehlein A."/>
            <person name="Schiel-Bengelsdorf B."/>
            <person name="Bengelsdorf F."/>
            <person name="Daniel R."/>
            <person name="Duerre P."/>
        </authorList>
    </citation>
    <scope>NUCLEOTIDE SEQUENCE [LARGE SCALE GENOMIC DNA]</scope>
    <source>
        <strain evidence="2 3">DSM 605</strain>
    </source>
</reference>
<accession>A0A0J8DFT2</accession>
<name>A0A0J8DFT2_CLOCY</name>
<sequence>MAESFYTILTNIGKGKIANSTALGVKVNLTTMAIGDGGGVYYNPTQEQTALKKEVWRGAVSSIKVDEANPNWIVVEAIIPSSVGGFMVREVAIIDDADDLIGIGKYPETYKPMVSDGSAKDLYVRFIMEVSNASSVTLKIDPSVVLATKKDVLEIDKKITDHSNVSASTTQYGHVKLNNSLASDNTTEALTAAQGKVLDEKIELQKADIKSLNKVKKNVTILTMGWIQDNTMGLYKYKIEDVDITADTIVDINIKLADLEKASDFKSANESFLGYVEIYSDSVPTANISCDLKIQRQVA</sequence>
<dbReference type="InterPro" id="IPR054500">
    <property type="entry name" value="Phage_fiber_rpt"/>
</dbReference>
<evidence type="ECO:0000259" key="1">
    <source>
        <dbReference type="Pfam" id="PF12571"/>
    </source>
</evidence>
<proteinExistence type="predicted"/>
<dbReference type="PANTHER" id="PTHR35191">
    <property type="entry name" value="PROPHAGE SIDE TAIL FIBER PROTEIN HOMOLOG STFQ-RELATED"/>
    <property type="match status" value="1"/>
</dbReference>
<dbReference type="Proteomes" id="UP000036756">
    <property type="component" value="Unassembled WGS sequence"/>
</dbReference>
<dbReference type="InterPro" id="IPR051934">
    <property type="entry name" value="Phage_Tail_Fiber_Structural"/>
</dbReference>
<gene>
    <name evidence="2" type="ORF">CLCY_7c00650</name>
</gene>
<keyword evidence="3" id="KW-1185">Reference proteome</keyword>
<dbReference type="PATRIC" id="fig|1121307.3.peg.2347"/>
<dbReference type="RefSeq" id="WP_053083224.1">
    <property type="nucleotide sequence ID" value="NZ_LFVU01000003.1"/>
</dbReference>
<dbReference type="Pfam" id="PF22337">
    <property type="entry name" value="Phage_fiber_rpt"/>
    <property type="match status" value="1"/>
</dbReference>
<evidence type="ECO:0000313" key="3">
    <source>
        <dbReference type="Proteomes" id="UP000036756"/>
    </source>
</evidence>